<dbReference type="Proteomes" id="UP000053326">
    <property type="component" value="Unassembled WGS sequence"/>
</dbReference>
<dbReference type="InterPro" id="IPR004995">
    <property type="entry name" value="Spore_Ger"/>
</dbReference>
<dbReference type="PIRSF" id="PIRSF005690">
    <property type="entry name" value="GerBA"/>
    <property type="match status" value="1"/>
</dbReference>
<feature type="non-terminal residue" evidence="5">
    <location>
        <position position="1"/>
    </location>
</feature>
<feature type="transmembrane region" description="Helical" evidence="4">
    <location>
        <begin position="329"/>
        <end position="351"/>
    </location>
</feature>
<dbReference type="Pfam" id="PF03323">
    <property type="entry name" value="GerA"/>
    <property type="match status" value="1"/>
</dbReference>
<comment type="caution">
    <text evidence="5">The sequence shown here is derived from an EMBL/GenBank/DDBJ whole genome shotgun (WGS) entry which is preliminary data.</text>
</comment>
<evidence type="ECO:0000313" key="5">
    <source>
        <dbReference type="EMBL" id="KUK36082.1"/>
    </source>
</evidence>
<keyword evidence="4" id="KW-1133">Transmembrane helix</keyword>
<accession>A0A101FFI3</accession>
<reference evidence="6" key="1">
    <citation type="journal article" date="2015" name="MBio">
        <title>Genome-Resolved Metagenomic Analysis Reveals Roles for Candidate Phyla and Other Microbial Community Members in Biogeochemical Transformations in Oil Reservoirs.</title>
        <authorList>
            <person name="Hu P."/>
            <person name="Tom L."/>
            <person name="Singh A."/>
            <person name="Thomas B.C."/>
            <person name="Baker B.J."/>
            <person name="Piceno Y.M."/>
            <person name="Andersen G.L."/>
            <person name="Banfield J.F."/>
        </authorList>
    </citation>
    <scope>NUCLEOTIDE SEQUENCE [LARGE SCALE GENOMIC DNA]</scope>
</reference>
<name>A0A101FFI3_9THEO</name>
<keyword evidence="2 4" id="KW-0472">Membrane</keyword>
<proteinExistence type="inferred from homology"/>
<dbReference type="PATRIC" id="fig|85874.4.peg.631"/>
<sequence length="551" mass="60857">LPGKVGKNMIAFLKWLGKIIRRLTGAAAGYSLQPGDPGYQERRTITSNLDQNLKVITEIFALSDDLMVRRVIIGRGRQRVQAAIVYLDPLIDQANLQQGLMHSLLTVDRIPTTGISSDWMIKKVLSCGRVIEKSKWVEITDEINRGAVCLLVEGLDKALLIRITEKTSRQVNQPIAETVAKGPQDSFNEDVRTNIALLRKRLRTSRLAVENLEVGELTKTEVKLVYLKGYASEGLIAEIKERLRRIRVDGIVDSGQVEELIQDEAYSLFSTLVITERPDRVAAQLLEGKAALIFDNTPFALIIPGTLVAHIQSPQDYYDRYWYSSFIRILRWGAVLVALLGPSIYIAIVTFHQELLPTLLLTTIIISREGVPFPALVEALLMEITLEVLREAGLRLPRSFGQTISIVGAIVIGQTAVNAGLVSPAMVIAVAVTAIANFAIPSPSLANTIRVLRFSFMLLAASFGLIGILVGFSALTFHLCSLRSFGVPYLSSLAPASFSDLKDTFLRLPSWSMRVRPRHTGFNEPRRQNSGQKPSPPAVRGETSAGKRRNN</sequence>
<dbReference type="AlphaFoldDB" id="A0A101FFI3"/>
<keyword evidence="4" id="KW-0812">Transmembrane</keyword>
<dbReference type="GO" id="GO:0009847">
    <property type="term" value="P:spore germination"/>
    <property type="evidence" value="ECO:0007669"/>
    <property type="project" value="InterPro"/>
</dbReference>
<feature type="transmembrane region" description="Helical" evidence="4">
    <location>
        <begin position="421"/>
        <end position="440"/>
    </location>
</feature>
<evidence type="ECO:0000256" key="2">
    <source>
        <dbReference type="ARBA" id="ARBA00023136"/>
    </source>
</evidence>
<feature type="region of interest" description="Disordered" evidence="3">
    <location>
        <begin position="517"/>
        <end position="551"/>
    </location>
</feature>
<evidence type="ECO:0000256" key="3">
    <source>
        <dbReference type="SAM" id="MobiDB-lite"/>
    </source>
</evidence>
<gene>
    <name evidence="5" type="ORF">XD66_1208</name>
</gene>
<dbReference type="PANTHER" id="PTHR22550">
    <property type="entry name" value="SPORE GERMINATION PROTEIN"/>
    <property type="match status" value="1"/>
</dbReference>
<organism evidence="5 6">
    <name type="scientific">Thermacetogenium phaeum</name>
    <dbReference type="NCBI Taxonomy" id="85874"/>
    <lineage>
        <taxon>Bacteria</taxon>
        <taxon>Bacillati</taxon>
        <taxon>Bacillota</taxon>
        <taxon>Clostridia</taxon>
        <taxon>Thermoanaerobacterales</taxon>
        <taxon>Thermoanaerobacteraceae</taxon>
        <taxon>Thermacetogenium</taxon>
    </lineage>
</organism>
<evidence type="ECO:0000313" key="6">
    <source>
        <dbReference type="Proteomes" id="UP000053326"/>
    </source>
</evidence>
<dbReference type="EMBL" id="LGFO01000168">
    <property type="protein sequence ID" value="KUK36082.1"/>
    <property type="molecule type" value="Genomic_DNA"/>
</dbReference>
<comment type="similarity">
    <text evidence="1">Belongs to the GerABKA family.</text>
</comment>
<evidence type="ECO:0000256" key="1">
    <source>
        <dbReference type="ARBA" id="ARBA00005278"/>
    </source>
</evidence>
<protein>
    <submittedName>
        <fullName evidence="5">Spore germination protein KA</fullName>
    </submittedName>
</protein>
<dbReference type="GO" id="GO:0016020">
    <property type="term" value="C:membrane"/>
    <property type="evidence" value="ECO:0007669"/>
    <property type="project" value="InterPro"/>
</dbReference>
<feature type="transmembrane region" description="Helical" evidence="4">
    <location>
        <begin position="452"/>
        <end position="475"/>
    </location>
</feature>
<dbReference type="InterPro" id="IPR050768">
    <property type="entry name" value="UPF0353/GerABKA_families"/>
</dbReference>
<dbReference type="PANTHER" id="PTHR22550:SF5">
    <property type="entry name" value="LEUCINE ZIPPER PROTEIN 4"/>
    <property type="match status" value="1"/>
</dbReference>
<evidence type="ECO:0000256" key="4">
    <source>
        <dbReference type="SAM" id="Phobius"/>
    </source>
</evidence>